<dbReference type="EMBL" id="BHXQ01000006">
    <property type="protein sequence ID" value="GCC53031.1"/>
    <property type="molecule type" value="Genomic_DNA"/>
</dbReference>
<dbReference type="Proteomes" id="UP000288227">
    <property type="component" value="Unassembled WGS sequence"/>
</dbReference>
<evidence type="ECO:0000256" key="1">
    <source>
        <dbReference type="SAM" id="SignalP"/>
    </source>
</evidence>
<reference evidence="2 3" key="1">
    <citation type="submission" date="2018-11" db="EMBL/GenBank/DDBJ databases">
        <title>Chryseotalea sanarue gen. nov., sp., nov., a member of the family Cytophagaceae, isolated from a brackish lake in Hamamatsu Japan.</title>
        <authorList>
            <person name="Maejima Y."/>
            <person name="Iino T."/>
            <person name="Muraguchi Y."/>
            <person name="Fukuda K."/>
            <person name="Ohkuma M."/>
            <person name="Moriuchi R."/>
            <person name="Dohra H."/>
            <person name="Kimbara K."/>
            <person name="Shintani M."/>
        </authorList>
    </citation>
    <scope>NUCLEOTIDE SEQUENCE [LARGE SCALE GENOMIC DNA]</scope>
    <source>
        <strain evidence="2 3">Ys</strain>
    </source>
</reference>
<keyword evidence="3" id="KW-1185">Reference proteome</keyword>
<gene>
    <name evidence="2" type="ORF">SanaruYs_32720</name>
</gene>
<evidence type="ECO:0000313" key="3">
    <source>
        <dbReference type="Proteomes" id="UP000288227"/>
    </source>
</evidence>
<dbReference type="RefSeq" id="WP_127123679.1">
    <property type="nucleotide sequence ID" value="NZ_BHXQ01000006.1"/>
</dbReference>
<feature type="chain" id="PRO_5019295871" evidence="1">
    <location>
        <begin position="20"/>
        <end position="309"/>
    </location>
</feature>
<proteinExistence type="predicted"/>
<organism evidence="2 3">
    <name type="scientific">Chryseotalea sanaruensis</name>
    <dbReference type="NCBI Taxonomy" id="2482724"/>
    <lineage>
        <taxon>Bacteria</taxon>
        <taxon>Pseudomonadati</taxon>
        <taxon>Bacteroidota</taxon>
        <taxon>Cytophagia</taxon>
        <taxon>Cytophagales</taxon>
        <taxon>Chryseotaleaceae</taxon>
        <taxon>Chryseotalea</taxon>
    </lineage>
</organism>
<sequence length="309" mass="35064">MKKLFILSILSIATLTVRAQQRPVHSLYMFDPLLINPAYAGTQVQLSATAIYRNQWVNFPGAPKTFTASAHSGFRKARVGVGFLASNDQIGIHRENTFYFMYSYRIPFSKYNKNSYVSFGLQGGFNNLKSDFSILNPKDQNDPFASLVERNMTWNFGSGIFLKHKSFYAGLSVPYILNNQVINAEVFSSTAQQYRYYYLNTGFTKKIAPDVKLMPSALVRIQESSPLSLDLNLMTVLYDAVGFGLSYRLGDSLVGLFEIQINENFHAGYAYDFTMSDISRFSNGSHEIMINYRIKIPSLHRGLECPSYY</sequence>
<dbReference type="Pfam" id="PF11751">
    <property type="entry name" value="PorP_SprF"/>
    <property type="match status" value="1"/>
</dbReference>
<evidence type="ECO:0000313" key="2">
    <source>
        <dbReference type="EMBL" id="GCC53031.1"/>
    </source>
</evidence>
<name>A0A401UDN0_9BACT</name>
<dbReference type="InterPro" id="IPR019861">
    <property type="entry name" value="PorP/SprF_Bacteroidetes"/>
</dbReference>
<dbReference type="NCBIfam" id="TIGR03519">
    <property type="entry name" value="T9SS_PorP_fam"/>
    <property type="match status" value="1"/>
</dbReference>
<protein>
    <submittedName>
        <fullName evidence="2">Type IX secretion system membrane protein PorP/SprF</fullName>
    </submittedName>
</protein>
<comment type="caution">
    <text evidence="2">The sequence shown here is derived from an EMBL/GenBank/DDBJ whole genome shotgun (WGS) entry which is preliminary data.</text>
</comment>
<keyword evidence="1" id="KW-0732">Signal</keyword>
<feature type="signal peptide" evidence="1">
    <location>
        <begin position="1"/>
        <end position="19"/>
    </location>
</feature>
<dbReference type="OrthoDB" id="1118477at2"/>
<accession>A0A401UDN0</accession>
<dbReference type="AlphaFoldDB" id="A0A401UDN0"/>